<feature type="domain" description="Type 4 secretion system PilS N-terminal" evidence="2">
    <location>
        <begin position="49"/>
        <end position="199"/>
    </location>
</feature>
<protein>
    <submittedName>
        <fullName evidence="3">Prepilin-type cleavage/methylation domain-containing protein</fullName>
    </submittedName>
</protein>
<reference evidence="3" key="1">
    <citation type="submission" date="2020-02" db="EMBL/GenBank/DDBJ databases">
        <authorList>
            <person name="Chen W.-M."/>
        </authorList>
    </citation>
    <scope>NUCLEOTIDE SEQUENCE</scope>
    <source>
        <strain evidence="3">NBD-18</strain>
    </source>
</reference>
<dbReference type="Pfam" id="PF07963">
    <property type="entry name" value="N_methyl"/>
    <property type="match status" value="1"/>
</dbReference>
<gene>
    <name evidence="3" type="ORF">G3I67_10070</name>
</gene>
<organism evidence="3">
    <name type="scientific">Sheuella amnicola</name>
    <dbReference type="NCBI Taxonomy" id="2707330"/>
    <lineage>
        <taxon>Bacteria</taxon>
        <taxon>Pseudomonadati</taxon>
        <taxon>Pseudomonadota</taxon>
        <taxon>Betaproteobacteria</taxon>
        <taxon>Burkholderiales</taxon>
        <taxon>Alcaligenaceae</taxon>
        <taxon>Sheuella</taxon>
    </lineage>
</organism>
<name>A0A6B2R3E6_9BURK</name>
<dbReference type="RefSeq" id="WP_163654913.1">
    <property type="nucleotide sequence ID" value="NZ_JAAGRN010000006.1"/>
</dbReference>
<keyword evidence="1" id="KW-1133">Transmembrane helix</keyword>
<comment type="caution">
    <text evidence="3">The sequence shown here is derived from an EMBL/GenBank/DDBJ whole genome shotgun (WGS) entry which is preliminary data.</text>
</comment>
<dbReference type="PROSITE" id="PS00409">
    <property type="entry name" value="PROKAR_NTER_METHYL"/>
    <property type="match status" value="1"/>
</dbReference>
<feature type="transmembrane region" description="Helical" evidence="1">
    <location>
        <begin position="12"/>
        <end position="35"/>
    </location>
</feature>
<dbReference type="EMBL" id="JAAGRN010000006">
    <property type="protein sequence ID" value="NDY83577.1"/>
    <property type="molecule type" value="Genomic_DNA"/>
</dbReference>
<keyword evidence="1" id="KW-0472">Membrane</keyword>
<dbReference type="InterPro" id="IPR014911">
    <property type="entry name" value="PilS_N"/>
</dbReference>
<accession>A0A6B2R3E6</accession>
<dbReference type="Pfam" id="PF08805">
    <property type="entry name" value="PilS"/>
    <property type="match status" value="1"/>
</dbReference>
<evidence type="ECO:0000256" key="1">
    <source>
        <dbReference type="SAM" id="Phobius"/>
    </source>
</evidence>
<sequence>MQACQYANQRGFSLIEISIVTTIMMLIAIVGIPAIQGYVIESKVPRVAEEIQRVVARLKASTHGFGSMPYAGIDSSTLVNTLRSSSVVSVTGKGADASVAHGLGGIGTNGRGVIEASPSSTLGAPIGSAFSLTFNDVNHAACPALASILQRIAETVTISGQSGPATVKNVTSEPPMPYNSILADAQCASGDRNTFVFTIR</sequence>
<dbReference type="AlphaFoldDB" id="A0A6B2R3E6"/>
<dbReference type="InterPro" id="IPR012902">
    <property type="entry name" value="N_methyl_site"/>
</dbReference>
<dbReference type="Gene3D" id="3.30.1690.10">
    <property type="entry name" value="TcpA-like pilin"/>
    <property type="match status" value="1"/>
</dbReference>
<dbReference type="SUPFAM" id="SSF54523">
    <property type="entry name" value="Pili subunits"/>
    <property type="match status" value="1"/>
</dbReference>
<keyword evidence="1" id="KW-0812">Transmembrane</keyword>
<evidence type="ECO:0000313" key="3">
    <source>
        <dbReference type="EMBL" id="NDY83577.1"/>
    </source>
</evidence>
<evidence type="ECO:0000259" key="2">
    <source>
        <dbReference type="Pfam" id="PF08805"/>
    </source>
</evidence>
<dbReference type="InterPro" id="IPR045584">
    <property type="entry name" value="Pilin-like"/>
</dbReference>
<proteinExistence type="predicted"/>